<gene>
    <name evidence="1" type="ORF">KVG91_22475</name>
</gene>
<organism evidence="1 2">
    <name type="scientific">Pseudomonas azadiae</name>
    <dbReference type="NCBI Taxonomy" id="2843612"/>
    <lineage>
        <taxon>Bacteria</taxon>
        <taxon>Pseudomonadati</taxon>
        <taxon>Pseudomonadota</taxon>
        <taxon>Gammaproteobacteria</taxon>
        <taxon>Pseudomonadales</taxon>
        <taxon>Pseudomonadaceae</taxon>
        <taxon>Pseudomonas</taxon>
    </lineage>
</organism>
<proteinExistence type="predicted"/>
<keyword evidence="2" id="KW-1185">Reference proteome</keyword>
<reference evidence="1" key="1">
    <citation type="submission" date="2021-06" db="EMBL/GenBank/DDBJ databases">
        <title>Updating the genus Pseudomonas: Description of 43 new species and partition of the Pseudomonas putida group.</title>
        <authorList>
            <person name="Girard L."/>
            <person name="Lood C."/>
            <person name="Vandamme P."/>
            <person name="Rokni-Zadeh H."/>
            <person name="Van Noort V."/>
            <person name="Hofte M."/>
            <person name="Lavigne R."/>
            <person name="De Mot R."/>
        </authorList>
    </citation>
    <scope>NUCLEOTIDE SEQUENCE</scope>
    <source>
        <strain evidence="1">SWRI103</strain>
    </source>
</reference>
<sequence>MPVVSYYSCCTPELSTTAVMPIWSAATGAFGKAPVFFNVHSRQKTHGRDQGATVNAGLGWTSSLVILHLPTVCAEGMLKVLVELSKVTLMVVGAVAQSLTILKLTPETVPANTPGPVPVGVNVQGRPSNTGTAHRPPPDTVAPVIDALAPLAATVPVNVMPQFTGAFSEAGELTEIVLAGVLNAAPAGEMVAALAIEAAPRQTVRAESDTRVFKLFIVVSSHVMASHFAGGNGHEREITLMLQNFSSQPNSSATATYSACVIQPP</sequence>
<dbReference type="Proteomes" id="UP001048976">
    <property type="component" value="Unassembled WGS sequence"/>
</dbReference>
<accession>A0ABS6P5Q1</accession>
<evidence type="ECO:0000313" key="2">
    <source>
        <dbReference type="Proteomes" id="UP001048976"/>
    </source>
</evidence>
<comment type="caution">
    <text evidence="1">The sequence shown here is derived from an EMBL/GenBank/DDBJ whole genome shotgun (WGS) entry which is preliminary data.</text>
</comment>
<protein>
    <submittedName>
        <fullName evidence="1">Uncharacterized protein</fullName>
    </submittedName>
</protein>
<name>A0ABS6P5Q1_9PSED</name>
<evidence type="ECO:0000313" key="1">
    <source>
        <dbReference type="EMBL" id="MBV4455351.1"/>
    </source>
</evidence>
<dbReference type="EMBL" id="JAHSTY010000002">
    <property type="protein sequence ID" value="MBV4455351.1"/>
    <property type="molecule type" value="Genomic_DNA"/>
</dbReference>